<evidence type="ECO:0000256" key="2">
    <source>
        <dbReference type="ARBA" id="ARBA00006434"/>
    </source>
</evidence>
<evidence type="ECO:0000256" key="11">
    <source>
        <dbReference type="RuleBase" id="RU362091"/>
    </source>
</evidence>
<feature type="transmembrane region" description="Helical" evidence="12">
    <location>
        <begin position="402"/>
        <end position="422"/>
    </location>
</feature>
<keyword evidence="5 12" id="KW-0812">Transmembrane</keyword>
<keyword evidence="9 12" id="KW-0472">Membrane</keyword>
<comment type="subcellular location">
    <subcellularLocation>
        <location evidence="1">Cell membrane</location>
        <topology evidence="1">Multi-pass membrane protein</topology>
    </subcellularLocation>
</comment>
<dbReference type="GeneID" id="78294788"/>
<feature type="transmembrane region" description="Helical" evidence="12">
    <location>
        <begin position="462"/>
        <end position="480"/>
    </location>
</feature>
<evidence type="ECO:0000256" key="12">
    <source>
        <dbReference type="SAM" id="Phobius"/>
    </source>
</evidence>
<feature type="transmembrane region" description="Helical" evidence="12">
    <location>
        <begin position="429"/>
        <end position="450"/>
    </location>
</feature>
<feature type="transmembrane region" description="Helical" evidence="12">
    <location>
        <begin position="151"/>
        <end position="176"/>
    </location>
</feature>
<dbReference type="InterPro" id="IPR051163">
    <property type="entry name" value="Sodium:Solute_Symporter_SSF"/>
</dbReference>
<evidence type="ECO:0000256" key="3">
    <source>
        <dbReference type="ARBA" id="ARBA00022448"/>
    </source>
</evidence>
<dbReference type="GO" id="GO:0005886">
    <property type="term" value="C:plasma membrane"/>
    <property type="evidence" value="ECO:0007669"/>
    <property type="project" value="UniProtKB-SubCell"/>
</dbReference>
<dbReference type="CDD" id="cd11495">
    <property type="entry name" value="SLC5sbd_NIS-like_u3"/>
    <property type="match status" value="1"/>
</dbReference>
<accession>A0A2U1B4Q4</accession>
<sequence length="501" mass="54451">MFRISDLCAILLYLAAMAGIGFYFGKKNKSTEEYFLGNRAFPGWAVGLSMLGTSISSVTFLALPAAAYVLDYRQAVNSFAMPFAALLAVWLFIPFFRRGRATSAFEYLEARYGPFFRAYAAFCFVITQFIRLATVLYLVALPVAGMTGGSLTTVIVVCGFFIALYTVIGGIEAVIWTDVIQTVILLLGGVLCMGLMLYELPEGLSDVLRIGLADDKFSFGPVTWGLNDRTFTVLLLLGVVSYTTDYSSNQNVVQRYIAAKSLREARKAVVLSAAMSIPTWMCFFFLGSCLYAFYKVVPDAAVANLAADEVLPHFILTRTPPFLGGVIIAACLAAAMSSLDSSINSISTVCSVDFVKRYGRERSDASLLKIAKIIAVVCGMFMIGGAAALVHIPKESVNDFCLIIASMFGGGKLAIFLLGFFTTRVSGRALLAGLIPAILFNLYLACNTLGWVPEALRMPIHAYWTGILVNAGLALVAYLASFRFPCRRNLAGLTVWTQQEK</sequence>
<dbReference type="PANTHER" id="PTHR42985">
    <property type="entry name" value="SODIUM-COUPLED MONOCARBOXYLATE TRANSPORTER"/>
    <property type="match status" value="1"/>
</dbReference>
<name>A0A2U1B4Q4_9BACT</name>
<dbReference type="Proteomes" id="UP000245959">
    <property type="component" value="Unassembled WGS sequence"/>
</dbReference>
<keyword evidence="14" id="KW-1185">Reference proteome</keyword>
<dbReference type="RefSeq" id="WP_165832877.1">
    <property type="nucleotide sequence ID" value="NZ_CABMMC010000074.1"/>
</dbReference>
<keyword evidence="8" id="KW-0406">Ion transport</keyword>
<evidence type="ECO:0000256" key="6">
    <source>
        <dbReference type="ARBA" id="ARBA00022989"/>
    </source>
</evidence>
<keyword evidence="10" id="KW-0739">Sodium transport</keyword>
<keyword evidence="7" id="KW-0915">Sodium</keyword>
<organism evidence="13 14">
    <name type="scientific">Victivallis vadensis</name>
    <dbReference type="NCBI Taxonomy" id="172901"/>
    <lineage>
        <taxon>Bacteria</taxon>
        <taxon>Pseudomonadati</taxon>
        <taxon>Lentisphaerota</taxon>
        <taxon>Lentisphaeria</taxon>
        <taxon>Victivallales</taxon>
        <taxon>Victivallaceae</taxon>
        <taxon>Victivallis</taxon>
    </lineage>
</organism>
<keyword evidence="4" id="KW-1003">Cell membrane</keyword>
<evidence type="ECO:0000256" key="1">
    <source>
        <dbReference type="ARBA" id="ARBA00004651"/>
    </source>
</evidence>
<evidence type="ECO:0000256" key="5">
    <source>
        <dbReference type="ARBA" id="ARBA00022692"/>
    </source>
</evidence>
<evidence type="ECO:0000256" key="4">
    <source>
        <dbReference type="ARBA" id="ARBA00022475"/>
    </source>
</evidence>
<feature type="transmembrane region" description="Helical" evidence="12">
    <location>
        <begin position="75"/>
        <end position="96"/>
    </location>
</feature>
<dbReference type="GO" id="GO:0006814">
    <property type="term" value="P:sodium ion transport"/>
    <property type="evidence" value="ECO:0007669"/>
    <property type="project" value="UniProtKB-KW"/>
</dbReference>
<feature type="transmembrane region" description="Helical" evidence="12">
    <location>
        <begin position="7"/>
        <end position="24"/>
    </location>
</feature>
<feature type="transmembrane region" description="Helical" evidence="12">
    <location>
        <begin position="268"/>
        <end position="294"/>
    </location>
</feature>
<proteinExistence type="inferred from homology"/>
<feature type="transmembrane region" description="Helical" evidence="12">
    <location>
        <begin position="116"/>
        <end position="139"/>
    </location>
</feature>
<evidence type="ECO:0000313" key="14">
    <source>
        <dbReference type="Proteomes" id="UP000245959"/>
    </source>
</evidence>
<evidence type="ECO:0000256" key="7">
    <source>
        <dbReference type="ARBA" id="ARBA00023053"/>
    </source>
</evidence>
<gene>
    <name evidence="13" type="ORF">C8D82_108109</name>
</gene>
<dbReference type="PANTHER" id="PTHR42985:SF32">
    <property type="entry name" value="SODIUM IODIDE SYMPORTER"/>
    <property type="match status" value="1"/>
</dbReference>
<evidence type="ECO:0000256" key="9">
    <source>
        <dbReference type="ARBA" id="ARBA00023136"/>
    </source>
</evidence>
<evidence type="ECO:0000256" key="10">
    <source>
        <dbReference type="ARBA" id="ARBA00023201"/>
    </source>
</evidence>
<feature type="transmembrane region" description="Helical" evidence="12">
    <location>
        <begin position="370"/>
        <end position="390"/>
    </location>
</feature>
<dbReference type="PROSITE" id="PS50283">
    <property type="entry name" value="NA_SOLUT_SYMP_3"/>
    <property type="match status" value="1"/>
</dbReference>
<keyword evidence="6 12" id="KW-1133">Transmembrane helix</keyword>
<protein>
    <submittedName>
        <fullName evidence="13">SSS family solute:Na+ symporter</fullName>
    </submittedName>
</protein>
<reference evidence="13 14" key="1">
    <citation type="submission" date="2018-04" db="EMBL/GenBank/DDBJ databases">
        <title>Genomic Encyclopedia of Type Strains, Phase IV (KMG-IV): sequencing the most valuable type-strain genomes for metagenomic binning, comparative biology and taxonomic classification.</title>
        <authorList>
            <person name="Goeker M."/>
        </authorList>
    </citation>
    <scope>NUCLEOTIDE SEQUENCE [LARGE SCALE GENOMIC DNA]</scope>
    <source>
        <strain evidence="13 14">DSM 14823</strain>
    </source>
</reference>
<dbReference type="EMBL" id="QEKH01000008">
    <property type="protein sequence ID" value="PVY43582.1"/>
    <property type="molecule type" value="Genomic_DNA"/>
</dbReference>
<dbReference type="Gene3D" id="1.20.1730.10">
    <property type="entry name" value="Sodium/glucose cotransporter"/>
    <property type="match status" value="1"/>
</dbReference>
<dbReference type="NCBIfam" id="TIGR00813">
    <property type="entry name" value="sss"/>
    <property type="match status" value="1"/>
</dbReference>
<evidence type="ECO:0000313" key="13">
    <source>
        <dbReference type="EMBL" id="PVY43582.1"/>
    </source>
</evidence>
<dbReference type="Pfam" id="PF00474">
    <property type="entry name" value="SSF"/>
    <property type="match status" value="1"/>
</dbReference>
<comment type="similarity">
    <text evidence="2 11">Belongs to the sodium:solute symporter (SSF) (TC 2.A.21) family.</text>
</comment>
<dbReference type="InterPro" id="IPR038377">
    <property type="entry name" value="Na/Glc_symporter_sf"/>
</dbReference>
<evidence type="ECO:0000256" key="8">
    <source>
        <dbReference type="ARBA" id="ARBA00023065"/>
    </source>
</evidence>
<feature type="transmembrane region" description="Helical" evidence="12">
    <location>
        <begin position="182"/>
        <end position="200"/>
    </location>
</feature>
<dbReference type="InterPro" id="IPR001734">
    <property type="entry name" value="Na/solute_symporter"/>
</dbReference>
<feature type="transmembrane region" description="Helical" evidence="12">
    <location>
        <begin position="44"/>
        <end position="63"/>
    </location>
</feature>
<keyword evidence="3" id="KW-0813">Transport</keyword>
<dbReference type="GO" id="GO:0015293">
    <property type="term" value="F:symporter activity"/>
    <property type="evidence" value="ECO:0007669"/>
    <property type="project" value="TreeGrafter"/>
</dbReference>
<comment type="caution">
    <text evidence="13">The sequence shown here is derived from an EMBL/GenBank/DDBJ whole genome shotgun (WGS) entry which is preliminary data.</text>
</comment>
<feature type="transmembrane region" description="Helical" evidence="12">
    <location>
        <begin position="314"/>
        <end position="335"/>
    </location>
</feature>
<dbReference type="AlphaFoldDB" id="A0A2U1B4Q4"/>